<evidence type="ECO:0000256" key="1">
    <source>
        <dbReference type="ARBA" id="ARBA00004141"/>
    </source>
</evidence>
<evidence type="ECO:0000256" key="2">
    <source>
        <dbReference type="ARBA" id="ARBA00006983"/>
    </source>
</evidence>
<feature type="transmembrane region" description="Helical" evidence="8">
    <location>
        <begin position="185"/>
        <end position="205"/>
    </location>
</feature>
<dbReference type="EMBL" id="SELW01000371">
    <property type="protein sequence ID" value="TID28723.1"/>
    <property type="molecule type" value="Genomic_DNA"/>
</dbReference>
<feature type="transmembrane region" description="Helical" evidence="8">
    <location>
        <begin position="436"/>
        <end position="457"/>
    </location>
</feature>
<evidence type="ECO:0000256" key="5">
    <source>
        <dbReference type="ARBA" id="ARBA00022970"/>
    </source>
</evidence>
<dbReference type="Gene3D" id="1.20.1740.10">
    <property type="entry name" value="Amino acid/polyamine transporter I"/>
    <property type="match status" value="1"/>
</dbReference>
<accession>A0A4T0X1U6</accession>
<feature type="transmembrane region" description="Helical" evidence="8">
    <location>
        <begin position="157"/>
        <end position="178"/>
    </location>
</feature>
<dbReference type="PIRSF" id="PIRSF006060">
    <property type="entry name" value="AA_transporter"/>
    <property type="match status" value="1"/>
</dbReference>
<evidence type="ECO:0000256" key="7">
    <source>
        <dbReference type="ARBA" id="ARBA00023136"/>
    </source>
</evidence>
<keyword evidence="6 8" id="KW-1133">Transmembrane helix</keyword>
<dbReference type="GO" id="GO:0016020">
    <property type="term" value="C:membrane"/>
    <property type="evidence" value="ECO:0007669"/>
    <property type="project" value="UniProtKB-SubCell"/>
</dbReference>
<dbReference type="PROSITE" id="PS00218">
    <property type="entry name" value="AMINO_ACID_PERMEASE_1"/>
    <property type="match status" value="1"/>
</dbReference>
<sequence length="580" mass="64587">MTLRSTIRKMRKEYVPKMPSDDEEINSNSDVAILEEKPTTWSSSLDKKFQRDDIIDEEIGDVHETKVKRGLKERHVAMIALGGTIGTGLFIGTSKPLQMAGPVNTLISYIFFGALAYSVTQSLGEMATHTPIAGSFCTFNTMYLSKSIGFSLNWIYWFQWGITFAIEIFSAAQCIAYWTDAVPTWGWTLIFFVTISAANFAPVSLYGEMQFWVALIKVIAIVGFLIYALCMVCGAGVTGPVGFRYWRNPGPWGAGAGLVQNTNTDRFLGWVSSLINAAFTYQGVELTGISAGESANPRKSVPRAINKVIMRILLFYILTLFFIGLLVPYNDSALDAANSTSFISTSPFLIAIKNSGTKVLPDIFNAVILTTLISAANSNVYIGSRVLYSMAGTTAPKIFGKANRQGVPIYGVMFTAVFGALAFLNVSNSGTTVFNWLLNISALAGLICWCFITAAHLRFMQILKDRNISRDTLPFKANFGPIIAWITEVILVIIVFIQGYSSFFNFNANDFFAAYISLIITVVFWAVPQVTVYRKEPWLIPTEDVDLDTYARDMQTEIWEDDEEEEQNKSKMDKFWDYII</sequence>
<dbReference type="Proteomes" id="UP000307173">
    <property type="component" value="Unassembled WGS sequence"/>
</dbReference>
<gene>
    <name evidence="10" type="ORF">CANINC_002350</name>
</gene>
<comment type="subcellular location">
    <subcellularLocation>
        <location evidence="1">Membrane</location>
        <topology evidence="1">Multi-pass membrane protein</topology>
    </subcellularLocation>
</comment>
<dbReference type="InterPro" id="IPR004840">
    <property type="entry name" value="Amino_acid_permease_CS"/>
</dbReference>
<feature type="transmembrane region" description="Helical" evidence="8">
    <location>
        <begin position="478"/>
        <end position="500"/>
    </location>
</feature>
<feature type="transmembrane region" description="Helical" evidence="8">
    <location>
        <begin position="407"/>
        <end position="424"/>
    </location>
</feature>
<dbReference type="PANTHER" id="PTHR43341">
    <property type="entry name" value="AMINO ACID PERMEASE"/>
    <property type="match status" value="1"/>
</dbReference>
<feature type="transmembrane region" description="Helical" evidence="8">
    <location>
        <begin position="76"/>
        <end position="93"/>
    </location>
</feature>
<protein>
    <recommendedName>
        <fullName evidence="9">Amino acid permease/ SLC12A domain-containing protein</fullName>
    </recommendedName>
</protein>
<keyword evidence="7 8" id="KW-0472">Membrane</keyword>
<dbReference type="STRING" id="52247.A0A4T0X1U6"/>
<evidence type="ECO:0000256" key="4">
    <source>
        <dbReference type="ARBA" id="ARBA00022692"/>
    </source>
</evidence>
<feature type="transmembrane region" description="Helical" evidence="8">
    <location>
        <begin position="308"/>
        <end position="329"/>
    </location>
</feature>
<evidence type="ECO:0000313" key="11">
    <source>
        <dbReference type="Proteomes" id="UP000307173"/>
    </source>
</evidence>
<keyword evidence="4 8" id="KW-0812">Transmembrane</keyword>
<name>A0A4T0X1U6_9ASCO</name>
<evidence type="ECO:0000256" key="3">
    <source>
        <dbReference type="ARBA" id="ARBA00022448"/>
    </source>
</evidence>
<dbReference type="OrthoDB" id="3900342at2759"/>
<reference evidence="10 11" key="1">
    <citation type="journal article" date="2019" name="Front. Genet.">
        <title>Whole-Genome Sequencing of the Opportunistic Yeast Pathogen Candida inconspicua Uncovers Its Hybrid Origin.</title>
        <authorList>
            <person name="Mixao V."/>
            <person name="Hansen A.P."/>
            <person name="Saus E."/>
            <person name="Boekhout T."/>
            <person name="Lass-Florl C."/>
            <person name="Gabaldon T."/>
        </authorList>
    </citation>
    <scope>NUCLEOTIDE SEQUENCE [LARGE SCALE GENOMIC DNA]</scope>
    <source>
        <strain evidence="10 11">CBS 180</strain>
    </source>
</reference>
<feature type="transmembrane region" description="Helical" evidence="8">
    <location>
        <begin position="512"/>
        <end position="533"/>
    </location>
</feature>
<feature type="transmembrane region" description="Helical" evidence="8">
    <location>
        <begin position="363"/>
        <end position="382"/>
    </location>
</feature>
<dbReference type="GO" id="GO:0015171">
    <property type="term" value="F:amino acid transmembrane transporter activity"/>
    <property type="evidence" value="ECO:0007669"/>
    <property type="project" value="TreeGrafter"/>
</dbReference>
<feature type="transmembrane region" description="Helical" evidence="8">
    <location>
        <begin position="211"/>
        <end position="237"/>
    </location>
</feature>
<proteinExistence type="inferred from homology"/>
<comment type="caution">
    <text evidence="10">The sequence shown here is derived from an EMBL/GenBank/DDBJ whole genome shotgun (WGS) entry which is preliminary data.</text>
</comment>
<feature type="transmembrane region" description="Helical" evidence="8">
    <location>
        <begin position="99"/>
        <end position="119"/>
    </location>
</feature>
<dbReference type="PANTHER" id="PTHR43341:SF4">
    <property type="entry name" value="ARGININE PERMEASE CAN1-RELATED"/>
    <property type="match status" value="1"/>
</dbReference>
<keyword evidence="3" id="KW-0813">Transport</keyword>
<evidence type="ECO:0000313" key="10">
    <source>
        <dbReference type="EMBL" id="TID28723.1"/>
    </source>
</evidence>
<dbReference type="Pfam" id="PF00324">
    <property type="entry name" value="AA_permease"/>
    <property type="match status" value="1"/>
</dbReference>
<evidence type="ECO:0000256" key="8">
    <source>
        <dbReference type="SAM" id="Phobius"/>
    </source>
</evidence>
<dbReference type="AlphaFoldDB" id="A0A4T0X1U6"/>
<keyword evidence="5" id="KW-0029">Amino-acid transport</keyword>
<comment type="similarity">
    <text evidence="2">Belongs to the amino acid-polyamine-organocation (APC) superfamily. YAT (TC 2.A.3.10) family.</text>
</comment>
<dbReference type="FunFam" id="1.20.1740.10:FF:000001">
    <property type="entry name" value="Amino acid permease"/>
    <property type="match status" value="1"/>
</dbReference>
<dbReference type="InterPro" id="IPR004841">
    <property type="entry name" value="AA-permease/SLC12A_dom"/>
</dbReference>
<dbReference type="InterPro" id="IPR050524">
    <property type="entry name" value="APC_YAT"/>
</dbReference>
<organism evidence="10 11">
    <name type="scientific">Pichia inconspicua</name>
    <dbReference type="NCBI Taxonomy" id="52247"/>
    <lineage>
        <taxon>Eukaryota</taxon>
        <taxon>Fungi</taxon>
        <taxon>Dikarya</taxon>
        <taxon>Ascomycota</taxon>
        <taxon>Saccharomycotina</taxon>
        <taxon>Pichiomycetes</taxon>
        <taxon>Pichiales</taxon>
        <taxon>Pichiaceae</taxon>
        <taxon>Pichia</taxon>
    </lineage>
</organism>
<evidence type="ECO:0000259" key="9">
    <source>
        <dbReference type="Pfam" id="PF00324"/>
    </source>
</evidence>
<evidence type="ECO:0000256" key="6">
    <source>
        <dbReference type="ARBA" id="ARBA00022989"/>
    </source>
</evidence>
<feature type="domain" description="Amino acid permease/ SLC12A" evidence="9">
    <location>
        <begin position="75"/>
        <end position="538"/>
    </location>
</feature>
<keyword evidence="11" id="KW-1185">Reference proteome</keyword>